<evidence type="ECO:0000256" key="1">
    <source>
        <dbReference type="ARBA" id="ARBA00023015"/>
    </source>
</evidence>
<dbReference type="AlphaFoldDB" id="E9G4I7"/>
<evidence type="ECO:0000313" key="4">
    <source>
        <dbReference type="EMBL" id="EFX85310.1"/>
    </source>
</evidence>
<dbReference type="GO" id="GO:0006357">
    <property type="term" value="P:regulation of transcription by RNA polymerase II"/>
    <property type="evidence" value="ECO:0000318"/>
    <property type="project" value="GO_Central"/>
</dbReference>
<evidence type="ECO:0000313" key="5">
    <source>
        <dbReference type="Proteomes" id="UP000000305"/>
    </source>
</evidence>
<dbReference type="InParanoid" id="E9G4I7"/>
<evidence type="ECO:0000256" key="3">
    <source>
        <dbReference type="ARBA" id="ARBA00023242"/>
    </source>
</evidence>
<keyword evidence="3" id="KW-0539">Nucleus</keyword>
<proteinExistence type="predicted"/>
<dbReference type="Proteomes" id="UP000000305">
    <property type="component" value="Unassembled WGS sequence"/>
</dbReference>
<name>E9G4I7_DAPPU</name>
<organism evidence="4 5">
    <name type="scientific">Daphnia pulex</name>
    <name type="common">Water flea</name>
    <dbReference type="NCBI Taxonomy" id="6669"/>
    <lineage>
        <taxon>Eukaryota</taxon>
        <taxon>Metazoa</taxon>
        <taxon>Ecdysozoa</taxon>
        <taxon>Arthropoda</taxon>
        <taxon>Crustacea</taxon>
        <taxon>Branchiopoda</taxon>
        <taxon>Diplostraca</taxon>
        <taxon>Cladocera</taxon>
        <taxon>Anomopoda</taxon>
        <taxon>Daphniidae</taxon>
        <taxon>Daphnia</taxon>
    </lineage>
</organism>
<dbReference type="InterPro" id="IPR024119">
    <property type="entry name" value="TF_DEAF-1"/>
</dbReference>
<gene>
    <name evidence="4" type="ORF">DAPPUDRAFT_237833</name>
</gene>
<sequence>MLSAVKLEVTNLMSSDSRATYILFGDSKVRNVLKDFCFEGNISEVDIVTKVLLLGCGDLRDVFQATTSKNPQNLEIHLTHDFNPDNNEDFGFLWDVWYNIDWPDETRKRNQCLLDVWDVLHPGHLQEKAKQTNADLFTTSVNELAEQFLNHAEFIGLAPCVRKKIYNEVLKCYTTGSSRLQNDDKPMCVNPTLLNLETHDWEILCLTPFEGYLPMAKEELITSLEQIIIQSCSKILKRLVSSYRSRIPTIKIVFHLEEALKHCYSDANKFDVIDCSDFVEHFGLANLVVACCQKLSDNPNAVFYTEIKTDCHHSANKIVETSLGAPLSMIPTIYGLRLADHVELRDSSVDFLRCNTLPTGRPVNLCWQKVPHFQNIKLVPSPDLNRCLTKLSKLCHPTSYSNPVAPVVKCRGGEIFYTPLTFNYILDSMIKRLGQDCWLPDIGQLEIAPQFSLARRILKDWKNGKKMKKFSAGVHSIVKSAVSKESTPLLRLVFVHQTSYMLNFTLSGPDNHFIDNFELELKHSSREIEVEMVVSYLLPSDHGLFDGKYDAIVFNAFNGMPLLLLDPFESMRVEEYGVPYPIDQRKSQLPLDPKNKMYIKVESCIESEEQYTLRIAIECDGNVSGLKISTNEQAPCESCHDVTVSLTQPSKIKPLSLKFPFPILAKHVKATLHPKSRYVDLLLKKSLQEPWPCEFHNKESKWIIDDLVAWENEPFNSEDRFKNVEHHLIGQFLSKDIKSGHLRDSKSSALDNLRFKLVLLMPGDAEFVSYGRNDDWYLLKLHRPLLTSPTGTPILLITALHDNLTPKFGPKFFTINPTVPKKKEMDRCKIFAKVFPFGTPKGIKMEMDAETDEEFQLFRFLLRLNSTRIEPSKWQKTNILLGGSSPWLATFFSPLYQDSVLTESMDEPADDEKCCAAFKFMENS</sequence>
<dbReference type="PANTHER" id="PTHR10237">
    <property type="entry name" value="DEFORMED EPIDERMAL AUTOREGULATORY FACTOR 1 HOMOLOG SUPPRESSIN"/>
    <property type="match status" value="1"/>
</dbReference>
<dbReference type="GO" id="GO:0005634">
    <property type="term" value="C:nucleus"/>
    <property type="evidence" value="ECO:0000318"/>
    <property type="project" value="GO_Central"/>
</dbReference>
<dbReference type="PANTHER" id="PTHR10237:SF1">
    <property type="entry name" value="DEFORMED EPIDERMAL AUTOREGULATORY FACTOR 1 HOMOLOG"/>
    <property type="match status" value="1"/>
</dbReference>
<dbReference type="EMBL" id="GL732532">
    <property type="protein sequence ID" value="EFX85310.1"/>
    <property type="molecule type" value="Genomic_DNA"/>
</dbReference>
<accession>E9G4I7</accession>
<keyword evidence="2" id="KW-0804">Transcription</keyword>
<dbReference type="HOGENOM" id="CLU_007156_0_0_1"/>
<dbReference type="PhylomeDB" id="E9G4I7"/>
<evidence type="ECO:0000256" key="2">
    <source>
        <dbReference type="ARBA" id="ARBA00023163"/>
    </source>
</evidence>
<reference evidence="4 5" key="1">
    <citation type="journal article" date="2011" name="Science">
        <title>The ecoresponsive genome of Daphnia pulex.</title>
        <authorList>
            <person name="Colbourne J.K."/>
            <person name="Pfrender M.E."/>
            <person name="Gilbert D."/>
            <person name="Thomas W.K."/>
            <person name="Tucker A."/>
            <person name="Oakley T.H."/>
            <person name="Tokishita S."/>
            <person name="Aerts A."/>
            <person name="Arnold G.J."/>
            <person name="Basu M.K."/>
            <person name="Bauer D.J."/>
            <person name="Caceres C.E."/>
            <person name="Carmel L."/>
            <person name="Casola C."/>
            <person name="Choi J.H."/>
            <person name="Detter J.C."/>
            <person name="Dong Q."/>
            <person name="Dusheyko S."/>
            <person name="Eads B.D."/>
            <person name="Frohlich T."/>
            <person name="Geiler-Samerotte K.A."/>
            <person name="Gerlach D."/>
            <person name="Hatcher P."/>
            <person name="Jogdeo S."/>
            <person name="Krijgsveld J."/>
            <person name="Kriventseva E.V."/>
            <person name="Kultz D."/>
            <person name="Laforsch C."/>
            <person name="Lindquist E."/>
            <person name="Lopez J."/>
            <person name="Manak J.R."/>
            <person name="Muller J."/>
            <person name="Pangilinan J."/>
            <person name="Patwardhan R.P."/>
            <person name="Pitluck S."/>
            <person name="Pritham E.J."/>
            <person name="Rechtsteiner A."/>
            <person name="Rho M."/>
            <person name="Rogozin I.B."/>
            <person name="Sakarya O."/>
            <person name="Salamov A."/>
            <person name="Schaack S."/>
            <person name="Shapiro H."/>
            <person name="Shiga Y."/>
            <person name="Skalitzky C."/>
            <person name="Smith Z."/>
            <person name="Souvorov A."/>
            <person name="Sung W."/>
            <person name="Tang Z."/>
            <person name="Tsuchiya D."/>
            <person name="Tu H."/>
            <person name="Vos H."/>
            <person name="Wang M."/>
            <person name="Wolf Y.I."/>
            <person name="Yamagata H."/>
            <person name="Yamada T."/>
            <person name="Ye Y."/>
            <person name="Shaw J.R."/>
            <person name="Andrews J."/>
            <person name="Crease T.J."/>
            <person name="Tang H."/>
            <person name="Lucas S.M."/>
            <person name="Robertson H.M."/>
            <person name="Bork P."/>
            <person name="Koonin E.V."/>
            <person name="Zdobnov E.M."/>
            <person name="Grigoriev I.V."/>
            <person name="Lynch M."/>
            <person name="Boore J.L."/>
        </authorList>
    </citation>
    <scope>NUCLEOTIDE SEQUENCE [LARGE SCALE GENOMIC DNA]</scope>
</reference>
<protein>
    <recommendedName>
        <fullName evidence="6">DUF4470 domain-containing protein</fullName>
    </recommendedName>
</protein>
<dbReference type="KEGG" id="dpx:DAPPUDRAFT_237833"/>
<dbReference type="OrthoDB" id="5958408at2759"/>
<keyword evidence="1" id="KW-0805">Transcription regulation</keyword>
<evidence type="ECO:0008006" key="6">
    <source>
        <dbReference type="Google" id="ProtNLM"/>
    </source>
</evidence>
<keyword evidence="5" id="KW-1185">Reference proteome</keyword>
<dbReference type="GO" id="GO:0000981">
    <property type="term" value="F:DNA-binding transcription factor activity, RNA polymerase II-specific"/>
    <property type="evidence" value="ECO:0000318"/>
    <property type="project" value="GO_Central"/>
</dbReference>